<comment type="caution">
    <text evidence="4">The sequence shown here is derived from an EMBL/GenBank/DDBJ whole genome shotgun (WGS) entry which is preliminary data.</text>
</comment>
<dbReference type="InterPro" id="IPR008462">
    <property type="entry name" value="CsbD"/>
</dbReference>
<name>A0ABX0JZ90_9PROT</name>
<dbReference type="Gene3D" id="1.10.1470.10">
    <property type="entry name" value="YjbJ"/>
    <property type="match status" value="1"/>
</dbReference>
<evidence type="ECO:0000256" key="1">
    <source>
        <dbReference type="ARBA" id="ARBA00009129"/>
    </source>
</evidence>
<dbReference type="InterPro" id="IPR036629">
    <property type="entry name" value="YjbJ_sf"/>
</dbReference>
<organism evidence="4 5">
    <name type="scientific">Acetobacter conturbans</name>
    <dbReference type="NCBI Taxonomy" id="1737472"/>
    <lineage>
        <taxon>Bacteria</taxon>
        <taxon>Pseudomonadati</taxon>
        <taxon>Pseudomonadota</taxon>
        <taxon>Alphaproteobacteria</taxon>
        <taxon>Acetobacterales</taxon>
        <taxon>Acetobacteraceae</taxon>
        <taxon>Acetobacter</taxon>
    </lineage>
</organism>
<feature type="domain" description="CsbD-like" evidence="3">
    <location>
        <begin position="11"/>
        <end position="62"/>
    </location>
</feature>
<feature type="transmembrane region" description="Helical" evidence="2">
    <location>
        <begin position="77"/>
        <end position="95"/>
    </location>
</feature>
<dbReference type="RefSeq" id="WP_173569966.1">
    <property type="nucleotide sequence ID" value="NZ_WOSY01000006.1"/>
</dbReference>
<protein>
    <submittedName>
        <fullName evidence="4">CsbD family protein</fullName>
    </submittedName>
</protein>
<proteinExistence type="inferred from homology"/>
<evidence type="ECO:0000256" key="2">
    <source>
        <dbReference type="SAM" id="Phobius"/>
    </source>
</evidence>
<evidence type="ECO:0000313" key="4">
    <source>
        <dbReference type="EMBL" id="NHN88658.1"/>
    </source>
</evidence>
<keyword evidence="5" id="KW-1185">Reference proteome</keyword>
<keyword evidence="2" id="KW-0812">Transmembrane</keyword>
<dbReference type="EMBL" id="WOSY01000006">
    <property type="protein sequence ID" value="NHN88658.1"/>
    <property type="molecule type" value="Genomic_DNA"/>
</dbReference>
<sequence>MSDDKIDPTAEKLKGAVDQAKGHVKDAVGGLTGDVGMQADGKIDQLAGIAREEFADLYEESESLVEKGVSFVRDKPLLALGIASVVGTFIGWLLMPRRRKA</sequence>
<accession>A0ABX0JZ90</accession>
<keyword evidence="2" id="KW-0472">Membrane</keyword>
<evidence type="ECO:0000313" key="5">
    <source>
        <dbReference type="Proteomes" id="UP000631653"/>
    </source>
</evidence>
<keyword evidence="2" id="KW-1133">Transmembrane helix</keyword>
<dbReference type="Pfam" id="PF05532">
    <property type="entry name" value="CsbD"/>
    <property type="match status" value="1"/>
</dbReference>
<comment type="similarity">
    <text evidence="1">Belongs to the UPF0337 (CsbD) family.</text>
</comment>
<dbReference type="Proteomes" id="UP000631653">
    <property type="component" value="Unassembled WGS sequence"/>
</dbReference>
<dbReference type="SUPFAM" id="SSF69047">
    <property type="entry name" value="Hypothetical protein YjbJ"/>
    <property type="match status" value="1"/>
</dbReference>
<evidence type="ECO:0000259" key="3">
    <source>
        <dbReference type="Pfam" id="PF05532"/>
    </source>
</evidence>
<gene>
    <name evidence="4" type="ORF">GOB81_08450</name>
</gene>
<reference evidence="4 5" key="1">
    <citation type="journal article" date="2020" name="Int. J. Syst. Evol. Microbiol.">
        <title>Novel acetic acid bacteria from cider fermentations: Acetobacter conturbans sp. nov. and Acetobacter fallax sp. nov.</title>
        <authorList>
            <person name="Sombolestani A.S."/>
            <person name="Cleenwerck I."/>
            <person name="Cnockaert M."/>
            <person name="Borremans W."/>
            <person name="Wieme A.D."/>
            <person name="De Vuyst L."/>
            <person name="Vandamme P."/>
        </authorList>
    </citation>
    <scope>NUCLEOTIDE SEQUENCE [LARGE SCALE GENOMIC DNA]</scope>
    <source>
        <strain evidence="4 5">LMG 1627</strain>
    </source>
</reference>